<dbReference type="EMBL" id="DSPX01000173">
    <property type="protein sequence ID" value="HGG02300.1"/>
    <property type="molecule type" value="Genomic_DNA"/>
</dbReference>
<feature type="transmembrane region" description="Helical" evidence="7">
    <location>
        <begin position="211"/>
        <end position="229"/>
    </location>
</feature>
<sequence>MFDPFYPFDWLATQIVTKILGLSLKSHLGSSLHFFLYDVPKVLTLVVVISFAVGTMQSFLQPEKVRHLLEGKRTLFGNILAATVGIFTPFCSCSAVPLFIGFLEAGVPLGVTFSYLIAAPMVNEVAVVLLWGLFGFKVTLIYIGFGVALAIIAGYIIGMMKLEKWVESFVWQLQQAHRHEGRELDDLDSNLTWKQRWEQGRYQASEIFHSVWMYVVAGIAIGAGIHGYVPTDFITTWAGASNPLAVPLAVVLGVPLYANIAGVLPITEALVNKGMPLGTVLSFTMAVTALSLPEMVILRKVLRPQLLVIFISLVTVGIIAIGYLFNLLLATSPPVS</sequence>
<dbReference type="GO" id="GO:0005886">
    <property type="term" value="C:plasma membrane"/>
    <property type="evidence" value="ECO:0007669"/>
    <property type="project" value="UniProtKB-SubCell"/>
</dbReference>
<gene>
    <name evidence="8" type="ORF">ENR15_17070</name>
</gene>
<keyword evidence="4 7" id="KW-0812">Transmembrane</keyword>
<feature type="transmembrane region" description="Helical" evidence="7">
    <location>
        <begin position="306"/>
        <end position="329"/>
    </location>
</feature>
<feature type="transmembrane region" description="Helical" evidence="7">
    <location>
        <begin position="140"/>
        <end position="160"/>
    </location>
</feature>
<feature type="transmembrane region" description="Helical" evidence="7">
    <location>
        <begin position="75"/>
        <end position="100"/>
    </location>
</feature>
<comment type="subcellular location">
    <subcellularLocation>
        <location evidence="1">Cell membrane</location>
        <topology evidence="1">Multi-pass membrane protein</topology>
    </subcellularLocation>
</comment>
<comment type="caution">
    <text evidence="8">The sequence shown here is derived from an EMBL/GenBank/DDBJ whole genome shotgun (WGS) entry which is preliminary data.</text>
</comment>
<dbReference type="InterPro" id="IPR053166">
    <property type="entry name" value="UPF0718_permease"/>
</dbReference>
<evidence type="ECO:0000256" key="6">
    <source>
        <dbReference type="ARBA" id="ARBA00023136"/>
    </source>
</evidence>
<dbReference type="InterPro" id="IPR005524">
    <property type="entry name" value="DUF318"/>
</dbReference>
<evidence type="ECO:0000256" key="7">
    <source>
        <dbReference type="SAM" id="Phobius"/>
    </source>
</evidence>
<evidence type="ECO:0000256" key="4">
    <source>
        <dbReference type="ARBA" id="ARBA00022692"/>
    </source>
</evidence>
<reference evidence="8" key="1">
    <citation type="journal article" date="2020" name="mSystems">
        <title>Genome- and Community-Level Interaction Insights into Carbon Utilization and Element Cycling Functions of Hydrothermarchaeota in Hydrothermal Sediment.</title>
        <authorList>
            <person name="Zhou Z."/>
            <person name="Liu Y."/>
            <person name="Xu W."/>
            <person name="Pan J."/>
            <person name="Luo Z.H."/>
            <person name="Li M."/>
        </authorList>
    </citation>
    <scope>NUCLEOTIDE SEQUENCE [LARGE SCALE GENOMIC DNA]</scope>
    <source>
        <strain evidence="8">SpSt-374</strain>
    </source>
</reference>
<proteinExistence type="inferred from homology"/>
<name>A0A7C3ZIT5_9CYAN</name>
<dbReference type="PANTHER" id="PTHR42775">
    <property type="entry name" value="PERMEASE RV2963-RELATED"/>
    <property type="match status" value="1"/>
</dbReference>
<keyword evidence="6 7" id="KW-0472">Membrane</keyword>
<evidence type="ECO:0000256" key="3">
    <source>
        <dbReference type="ARBA" id="ARBA00022475"/>
    </source>
</evidence>
<feature type="transmembrane region" description="Helical" evidence="7">
    <location>
        <begin position="112"/>
        <end position="133"/>
    </location>
</feature>
<keyword evidence="3" id="KW-1003">Cell membrane</keyword>
<feature type="transmembrane region" description="Helical" evidence="7">
    <location>
        <begin position="34"/>
        <end position="54"/>
    </location>
</feature>
<feature type="transmembrane region" description="Helical" evidence="7">
    <location>
        <begin position="241"/>
        <end position="260"/>
    </location>
</feature>
<evidence type="ECO:0000313" key="8">
    <source>
        <dbReference type="EMBL" id="HGG02300.1"/>
    </source>
</evidence>
<feature type="transmembrane region" description="Helical" evidence="7">
    <location>
        <begin position="280"/>
        <end position="299"/>
    </location>
</feature>
<evidence type="ECO:0000256" key="1">
    <source>
        <dbReference type="ARBA" id="ARBA00004651"/>
    </source>
</evidence>
<comment type="similarity">
    <text evidence="2">Belongs to the UPF0718 family.</text>
</comment>
<protein>
    <submittedName>
        <fullName evidence="8">Permease</fullName>
    </submittedName>
</protein>
<keyword evidence="5 7" id="KW-1133">Transmembrane helix</keyword>
<evidence type="ECO:0000256" key="2">
    <source>
        <dbReference type="ARBA" id="ARBA00006386"/>
    </source>
</evidence>
<dbReference type="PANTHER" id="PTHR42775:SF1">
    <property type="entry name" value="PERMEASE RV2963-RELATED"/>
    <property type="match status" value="1"/>
</dbReference>
<dbReference type="AlphaFoldDB" id="A0A7C3ZIT5"/>
<accession>A0A7C3ZIT5</accession>
<organism evidence="8">
    <name type="scientific">Planktothricoides sp. SpSt-374</name>
    <dbReference type="NCBI Taxonomy" id="2282167"/>
    <lineage>
        <taxon>Bacteria</taxon>
        <taxon>Bacillati</taxon>
        <taxon>Cyanobacteriota</taxon>
        <taxon>Cyanophyceae</taxon>
        <taxon>Oscillatoriophycideae</taxon>
        <taxon>Oscillatoriales</taxon>
        <taxon>Oscillatoriaceae</taxon>
        <taxon>Planktothricoides</taxon>
    </lineage>
</organism>
<dbReference type="Pfam" id="PF03773">
    <property type="entry name" value="ArsP_1"/>
    <property type="match status" value="1"/>
</dbReference>
<evidence type="ECO:0000256" key="5">
    <source>
        <dbReference type="ARBA" id="ARBA00022989"/>
    </source>
</evidence>